<dbReference type="PANTHER" id="PTHR35561">
    <property type="entry name" value="RNA 2',3'-CYCLIC PHOSPHODIESTERASE"/>
    <property type="match status" value="1"/>
</dbReference>
<accession>A0ABY0CWV2</accession>
<reference evidence="4 5" key="1">
    <citation type="submission" date="2019-01" db="EMBL/GenBank/DDBJ databases">
        <title>Lujinxingia litoralis gen. nov., sp. nov. and Lujinxingia sediminis gen. nov., sp. nov., new members in the order Bradymonadales, isolated from coastal sediment.</title>
        <authorList>
            <person name="Li C.-M."/>
        </authorList>
    </citation>
    <scope>NUCLEOTIDE SEQUENCE [LARGE SCALE GENOMIC DNA]</scope>
    <source>
        <strain evidence="4 5">SEH01</strain>
    </source>
</reference>
<dbReference type="PANTHER" id="PTHR35561:SF1">
    <property type="entry name" value="RNA 2',3'-CYCLIC PHOSPHODIESTERASE"/>
    <property type="match status" value="1"/>
</dbReference>
<dbReference type="EMBL" id="SADD01000001">
    <property type="protein sequence ID" value="RVU47880.1"/>
    <property type="molecule type" value="Genomic_DNA"/>
</dbReference>
<dbReference type="EC" id="3.1.4.58" evidence="2"/>
<evidence type="ECO:0000313" key="5">
    <source>
        <dbReference type="Proteomes" id="UP000282926"/>
    </source>
</evidence>
<keyword evidence="1 2" id="KW-0378">Hydrolase</keyword>
<proteinExistence type="inferred from homology"/>
<protein>
    <recommendedName>
        <fullName evidence="2">RNA 2',3'-cyclic phosphodiesterase</fullName>
        <shortName evidence="2">RNA 2',3'-CPDase</shortName>
        <ecNumber evidence="2">3.1.4.58</ecNumber>
    </recommendedName>
</protein>
<organism evidence="4 5">
    <name type="scientific">Lujinxingia sediminis</name>
    <dbReference type="NCBI Taxonomy" id="2480984"/>
    <lineage>
        <taxon>Bacteria</taxon>
        <taxon>Deltaproteobacteria</taxon>
        <taxon>Bradymonadales</taxon>
        <taxon>Lujinxingiaceae</taxon>
        <taxon>Lujinxingia</taxon>
    </lineage>
</organism>
<dbReference type="SUPFAM" id="SSF55144">
    <property type="entry name" value="LigT-like"/>
    <property type="match status" value="1"/>
</dbReference>
<name>A0ABY0CWV2_9DELT</name>
<feature type="active site" description="Proton acceptor" evidence="2">
    <location>
        <position position="140"/>
    </location>
</feature>
<evidence type="ECO:0000256" key="2">
    <source>
        <dbReference type="HAMAP-Rule" id="MF_01940"/>
    </source>
</evidence>
<dbReference type="HAMAP" id="MF_01940">
    <property type="entry name" value="RNA_CPDase"/>
    <property type="match status" value="1"/>
</dbReference>
<dbReference type="InterPro" id="IPR004175">
    <property type="entry name" value="RNA_CPDase"/>
</dbReference>
<gene>
    <name evidence="4" type="primary">thpR</name>
    <name evidence="4" type="ORF">EA187_00140</name>
</gene>
<keyword evidence="5" id="KW-1185">Reference proteome</keyword>
<comment type="similarity">
    <text evidence="2">Belongs to the 2H phosphoesterase superfamily. ThpR family.</text>
</comment>
<dbReference type="Gene3D" id="3.90.1140.10">
    <property type="entry name" value="Cyclic phosphodiesterase"/>
    <property type="match status" value="1"/>
</dbReference>
<feature type="short sequence motif" description="HXTX 2" evidence="2">
    <location>
        <begin position="140"/>
        <end position="143"/>
    </location>
</feature>
<evidence type="ECO:0000313" key="4">
    <source>
        <dbReference type="EMBL" id="RVU47880.1"/>
    </source>
</evidence>
<feature type="domain" description="Phosphoesterase HXTX" evidence="3">
    <location>
        <begin position="37"/>
        <end position="103"/>
    </location>
</feature>
<feature type="domain" description="Phosphoesterase HXTX" evidence="3">
    <location>
        <begin position="111"/>
        <end position="188"/>
    </location>
</feature>
<dbReference type="NCBIfam" id="TIGR02258">
    <property type="entry name" value="2_5_ligase"/>
    <property type="match status" value="1"/>
</dbReference>
<dbReference type="Pfam" id="PF02834">
    <property type="entry name" value="LigT_PEase"/>
    <property type="match status" value="2"/>
</dbReference>
<dbReference type="InterPro" id="IPR014051">
    <property type="entry name" value="Phosphoesterase_HXTX"/>
</dbReference>
<feature type="active site" description="Proton donor" evidence="2">
    <location>
        <position position="52"/>
    </location>
</feature>
<dbReference type="Proteomes" id="UP000282926">
    <property type="component" value="Unassembled WGS sequence"/>
</dbReference>
<dbReference type="InterPro" id="IPR009097">
    <property type="entry name" value="Cyclic_Pdiesterase"/>
</dbReference>
<evidence type="ECO:0000259" key="3">
    <source>
        <dbReference type="Pfam" id="PF02834"/>
    </source>
</evidence>
<sequence>MCPMMRRLFIAVDLSINVVERLVLFQDELQGRLRGAFGDDLSVRWTDAENIHLTLKFLGDTPDDLVSMLESTVRRLAEPLFPFEVECRGFGAFPRPDQPRILWAGLDTKSAEVLGLLQQALERDLQEIGVAADPREFLPHITLGRLKSRANPDLSELFGRYDELSFGKSYIKDLVLYESHLRHDGPRYEVLERFALGQHG</sequence>
<comment type="caution">
    <text evidence="4">The sequence shown here is derived from an EMBL/GenBank/DDBJ whole genome shotgun (WGS) entry which is preliminary data.</text>
</comment>
<evidence type="ECO:0000256" key="1">
    <source>
        <dbReference type="ARBA" id="ARBA00022801"/>
    </source>
</evidence>
<comment type="function">
    <text evidence="2">Hydrolyzes RNA 2',3'-cyclic phosphodiester to an RNA 2'-phosphomonoester.</text>
</comment>
<comment type="catalytic activity">
    <reaction evidence="2">
        <text>a 3'-end 2',3'-cyclophospho-ribonucleotide-RNA + H2O = a 3'-end 2'-phospho-ribonucleotide-RNA + H(+)</text>
        <dbReference type="Rhea" id="RHEA:11828"/>
        <dbReference type="Rhea" id="RHEA-COMP:10464"/>
        <dbReference type="Rhea" id="RHEA-COMP:17353"/>
        <dbReference type="ChEBI" id="CHEBI:15377"/>
        <dbReference type="ChEBI" id="CHEBI:15378"/>
        <dbReference type="ChEBI" id="CHEBI:83064"/>
        <dbReference type="ChEBI" id="CHEBI:173113"/>
        <dbReference type="EC" id="3.1.4.58"/>
    </reaction>
</comment>
<feature type="short sequence motif" description="HXTX 1" evidence="2">
    <location>
        <begin position="52"/>
        <end position="55"/>
    </location>
</feature>